<dbReference type="AlphaFoldDB" id="D9PI74"/>
<proteinExistence type="predicted"/>
<dbReference type="SUPFAM" id="SSF143011">
    <property type="entry name" value="RelE-like"/>
    <property type="match status" value="1"/>
</dbReference>
<accession>D9PI74</accession>
<gene>
    <name evidence="1" type="ORF">LDC_1230</name>
</gene>
<comment type="caution">
    <text evidence="1">The sequence shown here is derived from an EMBL/GenBank/DDBJ whole genome shotgun (WGS) entry which is preliminary data.</text>
</comment>
<sequence>MTVSLSKIHLTSDFEKAFHRLSQNLKELTKRKDLWFRANPFDPHLRTHKLKGELTGFWSYSINYEIRVLFRFLKSDEVIYYDIGTHEIYR</sequence>
<evidence type="ECO:0000313" key="1">
    <source>
        <dbReference type="EMBL" id="EFK96734.1"/>
    </source>
</evidence>
<name>D9PI74_9ZZZZ</name>
<dbReference type="Gene3D" id="3.30.2310.20">
    <property type="entry name" value="RelE-like"/>
    <property type="match status" value="1"/>
</dbReference>
<reference evidence="1" key="2">
    <citation type="journal article" date="2011" name="Microb. Ecol.">
        <title>Taxonomic and Functional Metagenomic Profiling of the Microbial Community in the Anoxic Sediment of a Sub-saline Shallow Lake (Laguna de Carrizo, Central Spain).</title>
        <authorList>
            <person name="Ferrer M."/>
            <person name="Guazzaroni M.E."/>
            <person name="Richter M."/>
            <person name="Garcia-Salamanca A."/>
            <person name="Yarza P."/>
            <person name="Suarez-Suarez A."/>
            <person name="Solano J."/>
            <person name="Alcaide M."/>
            <person name="van Dillewijn P."/>
            <person name="Molina-Henares M.A."/>
            <person name="Lopez-Cortes N."/>
            <person name="Al-Ramahi Y."/>
            <person name="Guerrero C."/>
            <person name="Acosta A."/>
            <person name="de Eugenio L.I."/>
            <person name="Martinez V."/>
            <person name="Marques S."/>
            <person name="Rojo F."/>
            <person name="Santero E."/>
            <person name="Genilloud O."/>
            <person name="Perez-Perez J."/>
            <person name="Rossello-Mora R."/>
            <person name="Ramos J.L."/>
        </authorList>
    </citation>
    <scope>NUCLEOTIDE SEQUENCE</scope>
</reference>
<protein>
    <submittedName>
        <fullName evidence="1">Plasmid stabilization system</fullName>
    </submittedName>
</protein>
<reference evidence="1" key="1">
    <citation type="submission" date="2010-07" db="EMBL/GenBank/DDBJ databases">
        <authorList>
            <consortium name="CONSOLIDER consortium CSD2007-00005"/>
            <person name="Guazzaroni M.-E."/>
            <person name="Richter M."/>
            <person name="Garcia-Salamanca A."/>
            <person name="Yarza P."/>
            <person name="Ferrer M."/>
        </authorList>
    </citation>
    <scope>NUCLEOTIDE SEQUENCE</scope>
</reference>
<organism evidence="1">
    <name type="scientific">sediment metagenome</name>
    <dbReference type="NCBI Taxonomy" id="749907"/>
    <lineage>
        <taxon>unclassified sequences</taxon>
        <taxon>metagenomes</taxon>
        <taxon>ecological metagenomes</taxon>
    </lineage>
</organism>
<dbReference type="EMBL" id="ADZX01000413">
    <property type="protein sequence ID" value="EFK96734.1"/>
    <property type="molecule type" value="Genomic_DNA"/>
</dbReference>
<dbReference type="InterPro" id="IPR035093">
    <property type="entry name" value="RelE/ParE_toxin_dom_sf"/>
</dbReference>